<evidence type="ECO:0000256" key="2">
    <source>
        <dbReference type="ARBA" id="ARBA00022692"/>
    </source>
</evidence>
<feature type="transmembrane region" description="Helical" evidence="5">
    <location>
        <begin position="358"/>
        <end position="379"/>
    </location>
</feature>
<organism evidence="7 8">
    <name type="scientific">Pleurostoma richardsiae</name>
    <dbReference type="NCBI Taxonomy" id="41990"/>
    <lineage>
        <taxon>Eukaryota</taxon>
        <taxon>Fungi</taxon>
        <taxon>Dikarya</taxon>
        <taxon>Ascomycota</taxon>
        <taxon>Pezizomycotina</taxon>
        <taxon>Sordariomycetes</taxon>
        <taxon>Sordariomycetidae</taxon>
        <taxon>Calosphaeriales</taxon>
        <taxon>Pleurostomataceae</taxon>
        <taxon>Pleurostoma</taxon>
    </lineage>
</organism>
<evidence type="ECO:0000256" key="3">
    <source>
        <dbReference type="ARBA" id="ARBA00022989"/>
    </source>
</evidence>
<dbReference type="Proteomes" id="UP001174694">
    <property type="component" value="Unassembled WGS sequence"/>
</dbReference>
<dbReference type="EMBL" id="JANBVO010000015">
    <property type="protein sequence ID" value="KAJ9144988.1"/>
    <property type="molecule type" value="Genomic_DNA"/>
</dbReference>
<feature type="transmembrane region" description="Helical" evidence="5">
    <location>
        <begin position="467"/>
        <end position="491"/>
    </location>
</feature>
<feature type="transmembrane region" description="Helical" evidence="5">
    <location>
        <begin position="503"/>
        <end position="520"/>
    </location>
</feature>
<evidence type="ECO:0000256" key="1">
    <source>
        <dbReference type="ARBA" id="ARBA00004141"/>
    </source>
</evidence>
<dbReference type="PANTHER" id="PTHR23502">
    <property type="entry name" value="MAJOR FACILITATOR SUPERFAMILY"/>
    <property type="match status" value="1"/>
</dbReference>
<proteinExistence type="predicted"/>
<dbReference type="SUPFAM" id="SSF103473">
    <property type="entry name" value="MFS general substrate transporter"/>
    <property type="match status" value="1"/>
</dbReference>
<comment type="caution">
    <text evidence="7">The sequence shown here is derived from an EMBL/GenBank/DDBJ whole genome shotgun (WGS) entry which is preliminary data.</text>
</comment>
<feature type="transmembrane region" description="Helical" evidence="5">
    <location>
        <begin position="82"/>
        <end position="108"/>
    </location>
</feature>
<dbReference type="Pfam" id="PF07690">
    <property type="entry name" value="MFS_1"/>
    <property type="match status" value="1"/>
</dbReference>
<dbReference type="PROSITE" id="PS50850">
    <property type="entry name" value="MFS"/>
    <property type="match status" value="1"/>
</dbReference>
<keyword evidence="3 5" id="KW-1133">Transmembrane helix</keyword>
<keyword evidence="4 5" id="KW-0472">Membrane</keyword>
<feature type="transmembrane region" description="Helical" evidence="5">
    <location>
        <begin position="241"/>
        <end position="265"/>
    </location>
</feature>
<feature type="domain" description="Major facilitator superfamily (MFS) profile" evidence="6">
    <location>
        <begin position="94"/>
        <end position="560"/>
    </location>
</feature>
<dbReference type="AlphaFoldDB" id="A0AA38VQG5"/>
<dbReference type="PANTHER" id="PTHR23502:SF164">
    <property type="entry name" value="MAJOR FACILITATOR SUPERFAMILY (MFS) PROFILE DOMAIN-CONTAINING PROTEIN"/>
    <property type="match status" value="1"/>
</dbReference>
<keyword evidence="2 5" id="KW-0812">Transmembrane</keyword>
<evidence type="ECO:0000256" key="4">
    <source>
        <dbReference type="ARBA" id="ARBA00023136"/>
    </source>
</evidence>
<keyword evidence="8" id="KW-1185">Reference proteome</keyword>
<evidence type="ECO:0000259" key="6">
    <source>
        <dbReference type="PROSITE" id="PS50850"/>
    </source>
</evidence>
<dbReference type="InterPro" id="IPR036259">
    <property type="entry name" value="MFS_trans_sf"/>
</dbReference>
<sequence length="586" mass="63272">MTTAVSIGPLSNRDSRYFSQFYNDEKLSDEESARNVAARSEPTLAVGSTELYDEYGQIRLIPMPTPDPKDPLNLPAWRKWTAVGVLCFFGSLALSAEVVIGGLLPIFLLEYAGVDPTTIKNVDFAQKSGGNAATLNPLAVIPDGVTPPDLGKVSLLATVPLIANGIASYLLVPLSIAIGRRPVLLAMGILAWVGGLAAGLSTSLDAHLAARVLQGLGAGAVEALIPLVIQDMVFIHQRNKAMSAIVSSQGIIIIGLGISAPYVAANFTWRWLYFITSGLGIVAWLLLVAFLPETRWTRGIEELGGQKVFPMRPGQNRPDIDLVSFSPRTLWTNIGLFQNGFECKNALKSMLETIQTTLFPAVLWAVAANSVFIIANQAAAQLSSFALLAQGWEFQYTGLSVIPFFAASGLVYVLGGPVADRVSNAVTRHHGGHREAEHHLPNFILPFVSGIAGSFIFGWAGQEGAHWALLLFGAFLIIFGFLMIMTLVNVFMVESYPQWAGPVLVNVSSLRLVIAFFLASKTTEWVAEKGLLETMAIYAEVMTVVSLGIPLLYFWGKKVRNWTAGTVRGSQSGKTFDDNASRLSDE</sequence>
<feature type="transmembrane region" description="Helical" evidence="5">
    <location>
        <begin position="440"/>
        <end position="461"/>
    </location>
</feature>
<dbReference type="Gene3D" id="1.20.1250.20">
    <property type="entry name" value="MFS general substrate transporter like domains"/>
    <property type="match status" value="1"/>
</dbReference>
<evidence type="ECO:0000313" key="7">
    <source>
        <dbReference type="EMBL" id="KAJ9144988.1"/>
    </source>
</evidence>
<feature type="transmembrane region" description="Helical" evidence="5">
    <location>
        <begin position="184"/>
        <end position="202"/>
    </location>
</feature>
<gene>
    <name evidence="7" type="ORF">NKR23_g5672</name>
</gene>
<name>A0AA38VQG5_9PEZI</name>
<reference evidence="7" key="1">
    <citation type="submission" date="2022-07" db="EMBL/GenBank/DDBJ databases">
        <title>Fungi with potential for degradation of polypropylene.</title>
        <authorList>
            <person name="Gostincar C."/>
        </authorList>
    </citation>
    <scope>NUCLEOTIDE SEQUENCE</scope>
    <source>
        <strain evidence="7">EXF-13308</strain>
    </source>
</reference>
<accession>A0AA38VQG5</accession>
<dbReference type="GO" id="GO:0005886">
    <property type="term" value="C:plasma membrane"/>
    <property type="evidence" value="ECO:0007669"/>
    <property type="project" value="TreeGrafter"/>
</dbReference>
<feature type="transmembrane region" description="Helical" evidence="5">
    <location>
        <begin position="535"/>
        <end position="555"/>
    </location>
</feature>
<comment type="subcellular location">
    <subcellularLocation>
        <location evidence="1">Membrane</location>
        <topology evidence="1">Multi-pass membrane protein</topology>
    </subcellularLocation>
</comment>
<feature type="transmembrane region" description="Helical" evidence="5">
    <location>
        <begin position="399"/>
        <end position="419"/>
    </location>
</feature>
<feature type="transmembrane region" description="Helical" evidence="5">
    <location>
        <begin position="208"/>
        <end position="229"/>
    </location>
</feature>
<feature type="transmembrane region" description="Helical" evidence="5">
    <location>
        <begin position="153"/>
        <end position="172"/>
    </location>
</feature>
<dbReference type="InterPro" id="IPR020846">
    <property type="entry name" value="MFS_dom"/>
</dbReference>
<dbReference type="GO" id="GO:0022857">
    <property type="term" value="F:transmembrane transporter activity"/>
    <property type="evidence" value="ECO:0007669"/>
    <property type="project" value="InterPro"/>
</dbReference>
<dbReference type="InterPro" id="IPR011701">
    <property type="entry name" value="MFS"/>
</dbReference>
<feature type="transmembrane region" description="Helical" evidence="5">
    <location>
        <begin position="271"/>
        <end position="291"/>
    </location>
</feature>
<protein>
    <submittedName>
        <fullName evidence="7">Major facilitator superfamily transporter</fullName>
    </submittedName>
</protein>
<evidence type="ECO:0000313" key="8">
    <source>
        <dbReference type="Proteomes" id="UP001174694"/>
    </source>
</evidence>
<evidence type="ECO:0000256" key="5">
    <source>
        <dbReference type="SAM" id="Phobius"/>
    </source>
</evidence>